<keyword evidence="3" id="KW-1185">Reference proteome</keyword>
<dbReference type="OMA" id="TGRESCN"/>
<dbReference type="OrthoDB" id="361502at2759"/>
<dbReference type="eggNOG" id="ENOG502QXEY">
    <property type="taxonomic scope" value="Eukaryota"/>
</dbReference>
<organism evidence="2 3">
    <name type="scientific">Theileria annulata</name>
    <dbReference type="NCBI Taxonomy" id="5874"/>
    <lineage>
        <taxon>Eukaryota</taxon>
        <taxon>Sar</taxon>
        <taxon>Alveolata</taxon>
        <taxon>Apicomplexa</taxon>
        <taxon>Aconoidasida</taxon>
        <taxon>Piroplasmida</taxon>
        <taxon>Theileriidae</taxon>
        <taxon>Theileria</taxon>
    </lineage>
</organism>
<evidence type="ECO:0000256" key="1">
    <source>
        <dbReference type="SAM" id="Phobius"/>
    </source>
</evidence>
<dbReference type="VEuPathDB" id="PiroplasmaDB:TA11985"/>
<gene>
    <name evidence="2" type="ORF">TA11985</name>
</gene>
<accession>Q4UDS5</accession>
<protein>
    <submittedName>
        <fullName evidence="2">Uncharacterized protein</fullName>
    </submittedName>
</protein>
<evidence type="ECO:0000313" key="2">
    <source>
        <dbReference type="EMBL" id="CAI74764.1"/>
    </source>
</evidence>
<dbReference type="GeneID" id="3861981"/>
<keyword evidence="1" id="KW-0812">Transmembrane</keyword>
<proteinExistence type="predicted"/>
<keyword evidence="1" id="KW-0472">Membrane</keyword>
<dbReference type="Proteomes" id="UP000001950">
    <property type="component" value="Chromosome 2"/>
</dbReference>
<dbReference type="KEGG" id="tan:TA11985"/>
<dbReference type="InParanoid" id="Q4UDS5"/>
<dbReference type="AlphaFoldDB" id="Q4UDS5"/>
<name>Q4UDS5_THEAN</name>
<sequence>MQTLTSSIKNSRIGKVPQIGLRAVNKLHDGHTSDKFWVDYIDYVGNRENFKKLSPHSKCLLTCVITKFDRNLLKKTRSDELLVSIFSDVINARSIPLLNLELLNMILVSSYTLGIPLSNQQLDLILDSIHQHISTNNLFNYSNSDKTTETTNETSVVRMGIEDIISILHSLASLARRFPSHLGRIRDSKAFDSFLCNIESYLKLLNPREFSLVLFSLHNLNLINHNNNLVSVFYKAGIEILSTFDNQSISTVLYISANDRNLSRLFKLFKKRIDSIIRSNYPCDPAHSNTIDDKISHGGNPKFTGRESCNILCSLIKKGTLEQFHKPFLEQSISDMNLQELCNLCSLLIKNKYPNLDLSNSVVLDSLTISNCFHEWEIENNDILDRLIQAITTNGNFVFNQKSVLLLHYLTKLKYSNLNSLFSMFLDNFNPNHINSSQLILFYNSIMNAYSVKLEGLDLHPGPDSGTEVILKLMNKVETEILGLDFNKLGKIDLFTLGKSRNILISKKLLKHIYATESAIDNLDTIYAITKSTDNHALSSRINSLISKINPLDFLNSNDTKHRNFTNYLNIVSNLRNTELLKQLVRKTLDTGNYSNNFVTLLAILNCCKKLHYCDSNVEALMSRLVYLFSHKNCLEDYKNFKSKESIHTNFDNSLDDFLSVLYHLDYFSSSRKYDEIITQSLQNVMNTVYNNKLDENVRILSGKNELEKFESILFNISALVFNAVVSSSVLVMYIKYYFSQSATISPTVLKTLSMHSGCLDSLTLEELRLINSVEFERRPNYRKDENSIQTSVFSILGKIGIKSLPEEQVFDYYVDLLIT</sequence>
<feature type="transmembrane region" description="Helical" evidence="1">
    <location>
        <begin position="713"/>
        <end position="735"/>
    </location>
</feature>
<evidence type="ECO:0000313" key="3">
    <source>
        <dbReference type="Proteomes" id="UP000001950"/>
    </source>
</evidence>
<dbReference type="EMBL" id="CR940348">
    <property type="protein sequence ID" value="CAI74764.1"/>
    <property type="molecule type" value="Genomic_DNA"/>
</dbReference>
<dbReference type="RefSeq" id="XP_952496.1">
    <property type="nucleotide sequence ID" value="XM_947403.1"/>
</dbReference>
<keyword evidence="1" id="KW-1133">Transmembrane helix</keyword>
<reference evidence="2 3" key="1">
    <citation type="journal article" date="2005" name="Science">
        <title>Genome of the host-cell transforming parasite Theileria annulata compared with T. parva.</title>
        <authorList>
            <person name="Pain A."/>
            <person name="Renauld H."/>
            <person name="Berriman M."/>
            <person name="Murphy L."/>
            <person name="Yeats C.A."/>
            <person name="Weir W."/>
            <person name="Kerhornou A."/>
            <person name="Aslett M."/>
            <person name="Bishop R."/>
            <person name="Bouchier C."/>
            <person name="Cochet M."/>
            <person name="Coulson R.M.R."/>
            <person name="Cronin A."/>
            <person name="de Villiers E.P."/>
            <person name="Fraser A."/>
            <person name="Fosker N."/>
            <person name="Gardner M."/>
            <person name="Goble A."/>
            <person name="Griffiths-Jones S."/>
            <person name="Harris D.E."/>
            <person name="Katzer F."/>
            <person name="Larke N."/>
            <person name="Lord A."/>
            <person name="Maser P."/>
            <person name="McKellar S."/>
            <person name="Mooney P."/>
            <person name="Morton F."/>
            <person name="Nene V."/>
            <person name="O'Neil S."/>
            <person name="Price C."/>
            <person name="Quail M.A."/>
            <person name="Rabbinowitsch E."/>
            <person name="Rawlings N.D."/>
            <person name="Rutter S."/>
            <person name="Saunders D."/>
            <person name="Seeger K."/>
            <person name="Shah T."/>
            <person name="Squares R."/>
            <person name="Squares S."/>
            <person name="Tivey A."/>
            <person name="Walker A.R."/>
            <person name="Woodward J."/>
            <person name="Dobbelaere D.A.E."/>
            <person name="Langsley G."/>
            <person name="Rajandream M.A."/>
            <person name="McKeever D."/>
            <person name="Shiels B."/>
            <person name="Tait A."/>
            <person name="Barrell B.G."/>
            <person name="Hall N."/>
        </authorList>
    </citation>
    <scope>NUCLEOTIDE SEQUENCE [LARGE SCALE GENOMIC DNA]</scope>
    <source>
        <strain evidence="3">Ankara</strain>
    </source>
</reference>